<dbReference type="PANTHER" id="PTHR37312:SF1">
    <property type="entry name" value="MEMBRANE-BOUND ACYLTRANSFERASE YKRP-RELATED"/>
    <property type="match status" value="1"/>
</dbReference>
<keyword evidence="5" id="KW-0012">Acyltransferase</keyword>
<feature type="transmembrane region" description="Helical" evidence="3">
    <location>
        <begin position="188"/>
        <end position="208"/>
    </location>
</feature>
<evidence type="ECO:0000256" key="2">
    <source>
        <dbReference type="ARBA" id="ARBA00007400"/>
    </source>
</evidence>
<feature type="transmembrane region" description="Helical" evidence="3">
    <location>
        <begin position="284"/>
        <end position="302"/>
    </location>
</feature>
<keyword evidence="6" id="KW-1185">Reference proteome</keyword>
<reference evidence="5 6" key="1">
    <citation type="submission" date="2022-10" db="EMBL/GenBank/DDBJ databases">
        <title>Draft genome assembly of moderately radiation resistant bacterium Metabacillus halosaccharovorans.</title>
        <authorList>
            <person name="Pal S."/>
            <person name="Gopinathan A."/>
        </authorList>
    </citation>
    <scope>NUCLEOTIDE SEQUENCE [LARGE SCALE GENOMIC DNA]</scope>
    <source>
        <strain evidence="5 6">VITHBRA001</strain>
    </source>
</reference>
<name>A0ABT3DBP2_9BACI</name>
<dbReference type="EMBL" id="JAOYEY010000019">
    <property type="protein sequence ID" value="MCV9884479.1"/>
    <property type="molecule type" value="Genomic_DNA"/>
</dbReference>
<evidence type="ECO:0000256" key="1">
    <source>
        <dbReference type="ARBA" id="ARBA00004370"/>
    </source>
</evidence>
<keyword evidence="3" id="KW-0472">Membrane</keyword>
<comment type="similarity">
    <text evidence="2">Belongs to the acyltransferase 3 family.</text>
</comment>
<evidence type="ECO:0000313" key="5">
    <source>
        <dbReference type="EMBL" id="MCV9884479.1"/>
    </source>
</evidence>
<comment type="subcellular location">
    <subcellularLocation>
        <location evidence="1">Membrane</location>
    </subcellularLocation>
</comment>
<accession>A0ABT3DBP2</accession>
<feature type="transmembrane region" description="Helical" evidence="3">
    <location>
        <begin position="7"/>
        <end position="24"/>
    </location>
</feature>
<feature type="transmembrane region" description="Helical" evidence="3">
    <location>
        <begin position="108"/>
        <end position="126"/>
    </location>
</feature>
<feature type="transmembrane region" description="Helical" evidence="3">
    <location>
        <begin position="220"/>
        <end position="242"/>
    </location>
</feature>
<proteinExistence type="inferred from homology"/>
<comment type="caution">
    <text evidence="5">The sequence shown here is derived from an EMBL/GenBank/DDBJ whole genome shotgun (WGS) entry which is preliminary data.</text>
</comment>
<organism evidence="5 6">
    <name type="scientific">Metabacillus halosaccharovorans</name>
    <dbReference type="NCBI Taxonomy" id="930124"/>
    <lineage>
        <taxon>Bacteria</taxon>
        <taxon>Bacillati</taxon>
        <taxon>Bacillota</taxon>
        <taxon>Bacilli</taxon>
        <taxon>Bacillales</taxon>
        <taxon>Bacillaceae</taxon>
        <taxon>Metabacillus</taxon>
    </lineage>
</organism>
<evidence type="ECO:0000256" key="3">
    <source>
        <dbReference type="SAM" id="Phobius"/>
    </source>
</evidence>
<sequence>MKRINWLDTAKGIGIILVVLGHSVPQIANYIYWFHMPLFFFISGFFHKQKEDFVSKRVFTLMIPYMVYLAFLTIIRFLHYGAPTDKRIQIDMERFIFGGQQLGGFYTVFWYITCLLFTGIIFYVMLSYIKKEMTLLITILGMYLVSYYFSENFMAIETPWSIGVVPYALTFYYIGYKSKNFLYKDNEFFLLLLGVVPVTIFLYLDIFWVLPYKLNMKSQIFSTFGLDIIIPLSFIVLTIAISKYLAKVRKLQKVFSYLGNASLTIMYMHSFLLILFPIYFETPLFINIILSILIPLLFDTVINKFKLTNLLFNGKVYYAKNSAEMEISKREIA</sequence>
<dbReference type="PANTHER" id="PTHR37312">
    <property type="entry name" value="MEMBRANE-BOUND ACYLTRANSFERASE YKRP-RELATED"/>
    <property type="match status" value="1"/>
</dbReference>
<keyword evidence="5" id="KW-0808">Transferase</keyword>
<dbReference type="InterPro" id="IPR002656">
    <property type="entry name" value="Acyl_transf_3_dom"/>
</dbReference>
<dbReference type="InterPro" id="IPR052734">
    <property type="entry name" value="Nod_factor_acetyltransferase"/>
</dbReference>
<keyword evidence="3" id="KW-1133">Transmembrane helix</keyword>
<gene>
    <name evidence="5" type="ORF">OIH86_02300</name>
</gene>
<feature type="domain" description="Acyltransferase 3" evidence="4">
    <location>
        <begin position="4"/>
        <end position="284"/>
    </location>
</feature>
<keyword evidence="3" id="KW-0812">Transmembrane</keyword>
<dbReference type="Pfam" id="PF01757">
    <property type="entry name" value="Acyl_transf_3"/>
    <property type="match status" value="1"/>
</dbReference>
<dbReference type="RefSeq" id="WP_264141434.1">
    <property type="nucleotide sequence ID" value="NZ_JAOYEY010000019.1"/>
</dbReference>
<evidence type="ECO:0000259" key="4">
    <source>
        <dbReference type="Pfam" id="PF01757"/>
    </source>
</evidence>
<feature type="transmembrane region" description="Helical" evidence="3">
    <location>
        <begin position="156"/>
        <end position="176"/>
    </location>
</feature>
<protein>
    <submittedName>
        <fullName evidence="5">Acyltransferase family protein</fullName>
    </submittedName>
</protein>
<dbReference type="GO" id="GO:0016746">
    <property type="term" value="F:acyltransferase activity"/>
    <property type="evidence" value="ECO:0007669"/>
    <property type="project" value="UniProtKB-KW"/>
</dbReference>
<evidence type="ECO:0000313" key="6">
    <source>
        <dbReference type="Proteomes" id="UP001526147"/>
    </source>
</evidence>
<dbReference type="Proteomes" id="UP001526147">
    <property type="component" value="Unassembled WGS sequence"/>
</dbReference>
<feature type="transmembrane region" description="Helical" evidence="3">
    <location>
        <begin position="58"/>
        <end position="78"/>
    </location>
</feature>
<feature type="transmembrane region" description="Helical" evidence="3">
    <location>
        <begin position="254"/>
        <end position="278"/>
    </location>
</feature>